<keyword evidence="3 8" id="KW-0032">Aminotransferase</keyword>
<dbReference type="PANTHER" id="PTHR42825:SF2">
    <property type="entry name" value="BRANCHED-CHAIN-AMINO-ACID AMINOTRANSFERASE 3, CHLOROPLASTIC-RELATED"/>
    <property type="match status" value="1"/>
</dbReference>
<comment type="caution">
    <text evidence="8">The sequence shown here is derived from an EMBL/GenBank/DDBJ whole genome shotgun (WGS) entry which is preliminary data.</text>
</comment>
<keyword evidence="5" id="KW-0663">Pyridoxal phosphate</keyword>
<evidence type="ECO:0000256" key="7">
    <source>
        <dbReference type="SAM" id="MobiDB-lite"/>
    </source>
</evidence>
<organism evidence="8 9">
    <name type="scientific">Fusarium austroafricanum</name>
    <dbReference type="NCBI Taxonomy" id="2364996"/>
    <lineage>
        <taxon>Eukaryota</taxon>
        <taxon>Fungi</taxon>
        <taxon>Dikarya</taxon>
        <taxon>Ascomycota</taxon>
        <taxon>Pezizomycotina</taxon>
        <taxon>Sordariomycetes</taxon>
        <taxon>Hypocreomycetidae</taxon>
        <taxon>Hypocreales</taxon>
        <taxon>Nectriaceae</taxon>
        <taxon>Fusarium</taxon>
        <taxon>Fusarium concolor species complex</taxon>
    </lineage>
</organism>
<feature type="region of interest" description="Disordered" evidence="7">
    <location>
        <begin position="356"/>
        <end position="375"/>
    </location>
</feature>
<evidence type="ECO:0000313" key="9">
    <source>
        <dbReference type="Proteomes" id="UP000605986"/>
    </source>
</evidence>
<evidence type="ECO:0000256" key="3">
    <source>
        <dbReference type="ARBA" id="ARBA00022576"/>
    </source>
</evidence>
<dbReference type="PIRSF" id="PIRSF006468">
    <property type="entry name" value="BCAT1"/>
    <property type="match status" value="1"/>
</dbReference>
<dbReference type="GO" id="GO:0004084">
    <property type="term" value="F:branched-chain-amino-acid transaminase activity"/>
    <property type="evidence" value="ECO:0007669"/>
    <property type="project" value="InterPro"/>
</dbReference>
<dbReference type="InterPro" id="IPR036038">
    <property type="entry name" value="Aminotransferase-like"/>
</dbReference>
<dbReference type="InterPro" id="IPR005786">
    <property type="entry name" value="B_amino_transII"/>
</dbReference>
<evidence type="ECO:0000256" key="6">
    <source>
        <dbReference type="PIRSR" id="PIRSR006468-1"/>
    </source>
</evidence>
<name>A0A8H4KYQ1_9HYPO</name>
<dbReference type="AlphaFoldDB" id="A0A8H4KYQ1"/>
<dbReference type="PANTHER" id="PTHR42825">
    <property type="entry name" value="AMINO ACID AMINOTRANSFERASE"/>
    <property type="match status" value="1"/>
</dbReference>
<dbReference type="InterPro" id="IPR043132">
    <property type="entry name" value="BCAT-like_C"/>
</dbReference>
<dbReference type="InterPro" id="IPR001544">
    <property type="entry name" value="Aminotrans_IV"/>
</dbReference>
<dbReference type="Proteomes" id="UP000605986">
    <property type="component" value="Unassembled WGS sequence"/>
</dbReference>
<feature type="modified residue" description="N6-(pyridoxal phosphate)lysine" evidence="6">
    <location>
        <position position="190"/>
    </location>
</feature>
<accession>A0A8H4KYQ1</accession>
<evidence type="ECO:0000256" key="4">
    <source>
        <dbReference type="ARBA" id="ARBA00022679"/>
    </source>
</evidence>
<dbReference type="InterPro" id="IPR043131">
    <property type="entry name" value="BCAT-like_N"/>
</dbReference>
<gene>
    <name evidence="8" type="ORF">F53441_124</name>
</gene>
<keyword evidence="9" id="KW-1185">Reference proteome</keyword>
<dbReference type="Pfam" id="PF01063">
    <property type="entry name" value="Aminotran_4"/>
    <property type="match status" value="1"/>
</dbReference>
<comment type="similarity">
    <text evidence="2">Belongs to the class-IV pyridoxal-phosphate-dependent aminotransferase family.</text>
</comment>
<dbReference type="OrthoDB" id="409992at2759"/>
<feature type="compositionally biased region" description="Polar residues" evidence="7">
    <location>
        <begin position="361"/>
        <end position="375"/>
    </location>
</feature>
<evidence type="ECO:0000256" key="1">
    <source>
        <dbReference type="ARBA" id="ARBA00001933"/>
    </source>
</evidence>
<comment type="cofactor">
    <cofactor evidence="1">
        <name>pyridoxal 5'-phosphate</name>
        <dbReference type="ChEBI" id="CHEBI:597326"/>
    </cofactor>
</comment>
<evidence type="ECO:0000256" key="2">
    <source>
        <dbReference type="ARBA" id="ARBA00009320"/>
    </source>
</evidence>
<reference evidence="8" key="1">
    <citation type="submission" date="2020-01" db="EMBL/GenBank/DDBJ databases">
        <title>Identification and distribution of gene clusters putatively required for synthesis of sphingolipid metabolism inhibitors in phylogenetically diverse species of the filamentous fungus Fusarium.</title>
        <authorList>
            <person name="Kim H.-S."/>
            <person name="Busman M."/>
            <person name="Brown D.W."/>
            <person name="Divon H."/>
            <person name="Uhlig S."/>
            <person name="Proctor R.H."/>
        </authorList>
    </citation>
    <scope>NUCLEOTIDE SEQUENCE</scope>
    <source>
        <strain evidence="8">NRRL 53441</strain>
    </source>
</reference>
<protein>
    <submittedName>
        <fullName evidence="8">Branched-chain amino acid aminotransferase II</fullName>
    </submittedName>
</protein>
<dbReference type="GO" id="GO:0009081">
    <property type="term" value="P:branched-chain amino acid metabolic process"/>
    <property type="evidence" value="ECO:0007669"/>
    <property type="project" value="InterPro"/>
</dbReference>
<evidence type="ECO:0000313" key="8">
    <source>
        <dbReference type="EMBL" id="KAF4458049.1"/>
    </source>
</evidence>
<dbReference type="SUPFAM" id="SSF56752">
    <property type="entry name" value="D-aminoacid aminotransferase-like PLP-dependent enzymes"/>
    <property type="match status" value="1"/>
</dbReference>
<sequence>MVQILPPAASLDWDKISIAANLGLGHVESTYNISTGRWSDPVFINDPYLRVHGLAPGLQYGQQCYEGLKAFRTPTGRVSIFRPDKHAKRMSHSTSTISIPDIPESLFLASVELAVTSNSSYIPPHTSQAMLYIRPFAFGSSEMIGLIPPSEFKFCVYVKPAPAYHGKLAQDALILMNFDRAAPYGLGHAKVGGNYAPVIKWSEKAKADGFGMTLHLDSKTRTEIDEFSTSGFLGVKVSDDGVVTVVAPSSPCIIDSITSDCCLQLARHYGWVVEKRPIKYAELPEFSEVVAVGTAASVVSIRSITREDSRETFRYLDATTNQGPYARALSTSLDDIMRCKADDVFGWCHQVGEAPVEEVPHQQNKPPSRQVDTSNKQSAFVDIMTLSGPGQGARWSCY</sequence>
<keyword evidence="4 8" id="KW-0808">Transferase</keyword>
<proteinExistence type="inferred from homology"/>
<dbReference type="Gene3D" id="3.20.10.10">
    <property type="entry name" value="D-amino Acid Aminotransferase, subunit A, domain 2"/>
    <property type="match status" value="1"/>
</dbReference>
<evidence type="ECO:0000256" key="5">
    <source>
        <dbReference type="ARBA" id="ARBA00022898"/>
    </source>
</evidence>
<dbReference type="EMBL" id="JAADJG010000005">
    <property type="protein sequence ID" value="KAF4458049.1"/>
    <property type="molecule type" value="Genomic_DNA"/>
</dbReference>
<dbReference type="Gene3D" id="3.30.470.10">
    <property type="match status" value="1"/>
</dbReference>